<keyword evidence="4 8" id="KW-0418">Kinase</keyword>
<keyword evidence="9" id="KW-1185">Reference proteome</keyword>
<dbReference type="EC" id="2.7.1.67" evidence="2"/>
<dbReference type="AlphaFoldDB" id="A0A0V0QSR7"/>
<dbReference type="SUPFAM" id="SSF48371">
    <property type="entry name" value="ARM repeat"/>
    <property type="match status" value="1"/>
</dbReference>
<dbReference type="PROSITE" id="PS51545">
    <property type="entry name" value="PIK_HELICAL"/>
    <property type="match status" value="1"/>
</dbReference>
<dbReference type="SUPFAM" id="SSF56112">
    <property type="entry name" value="Protein kinase-like (PK-like)"/>
    <property type="match status" value="1"/>
</dbReference>
<dbReference type="SMART" id="SM00146">
    <property type="entry name" value="PI3Kc"/>
    <property type="match status" value="1"/>
</dbReference>
<organism evidence="8 9">
    <name type="scientific">Pseudocohnilembus persalinus</name>
    <name type="common">Ciliate</name>
    <dbReference type="NCBI Taxonomy" id="266149"/>
    <lineage>
        <taxon>Eukaryota</taxon>
        <taxon>Sar</taxon>
        <taxon>Alveolata</taxon>
        <taxon>Ciliophora</taxon>
        <taxon>Intramacronucleata</taxon>
        <taxon>Oligohymenophorea</taxon>
        <taxon>Scuticociliatia</taxon>
        <taxon>Philasterida</taxon>
        <taxon>Pseudocohnilembidae</taxon>
        <taxon>Pseudocohnilembus</taxon>
    </lineage>
</organism>
<dbReference type="PROSITE" id="PS50290">
    <property type="entry name" value="PI3_4_KINASE_3"/>
    <property type="match status" value="1"/>
</dbReference>
<dbReference type="GO" id="GO:0004430">
    <property type="term" value="F:1-phosphatidylinositol 4-kinase activity"/>
    <property type="evidence" value="ECO:0007669"/>
    <property type="project" value="UniProtKB-EC"/>
</dbReference>
<evidence type="ECO:0000256" key="5">
    <source>
        <dbReference type="SAM" id="MobiDB-lite"/>
    </source>
</evidence>
<dbReference type="GO" id="GO:0005737">
    <property type="term" value="C:cytoplasm"/>
    <property type="evidence" value="ECO:0007669"/>
    <property type="project" value="TreeGrafter"/>
</dbReference>
<keyword evidence="3" id="KW-0808">Transferase</keyword>
<protein>
    <recommendedName>
        <fullName evidence="2">1-phosphatidylinositol 4-kinase</fullName>
        <ecNumber evidence="2">2.7.1.67</ecNumber>
    </recommendedName>
</protein>
<dbReference type="InterPro" id="IPR011009">
    <property type="entry name" value="Kinase-like_dom_sf"/>
</dbReference>
<dbReference type="PROSITE" id="PS00915">
    <property type="entry name" value="PI3_4_KINASE_1"/>
    <property type="match status" value="1"/>
</dbReference>
<dbReference type="PANTHER" id="PTHR10048:SF15">
    <property type="entry name" value="PHOSPHATIDYLINOSITOL 4-KINASE ALPHA"/>
    <property type="match status" value="1"/>
</dbReference>
<evidence type="ECO:0000256" key="2">
    <source>
        <dbReference type="ARBA" id="ARBA00012169"/>
    </source>
</evidence>
<comment type="caution">
    <text evidence="8">The sequence shown here is derived from an EMBL/GenBank/DDBJ whole genome shotgun (WGS) entry which is preliminary data.</text>
</comment>
<evidence type="ECO:0000256" key="4">
    <source>
        <dbReference type="ARBA" id="ARBA00022777"/>
    </source>
</evidence>
<dbReference type="EMBL" id="LDAU01000110">
    <property type="protein sequence ID" value="KRX05034.1"/>
    <property type="molecule type" value="Genomic_DNA"/>
</dbReference>
<dbReference type="InParanoid" id="A0A0V0QSR7"/>
<evidence type="ECO:0000259" key="6">
    <source>
        <dbReference type="PROSITE" id="PS50290"/>
    </source>
</evidence>
<accession>A0A0V0QSR7</accession>
<dbReference type="GO" id="GO:0048015">
    <property type="term" value="P:phosphatidylinositol-mediated signaling"/>
    <property type="evidence" value="ECO:0007669"/>
    <property type="project" value="TreeGrafter"/>
</dbReference>
<proteinExistence type="inferred from homology"/>
<reference evidence="8 9" key="1">
    <citation type="journal article" date="2015" name="Sci. Rep.">
        <title>Genome of the facultative scuticociliatosis pathogen Pseudocohnilembus persalinus provides insight into its virulence through horizontal gene transfer.</title>
        <authorList>
            <person name="Xiong J."/>
            <person name="Wang G."/>
            <person name="Cheng J."/>
            <person name="Tian M."/>
            <person name="Pan X."/>
            <person name="Warren A."/>
            <person name="Jiang C."/>
            <person name="Yuan D."/>
            <person name="Miao W."/>
        </authorList>
    </citation>
    <scope>NUCLEOTIDE SEQUENCE [LARGE SCALE GENOMIC DNA]</scope>
    <source>
        <strain evidence="8">36N120E</strain>
    </source>
</reference>
<dbReference type="PROSITE" id="PS00916">
    <property type="entry name" value="PI3_4_KINASE_2"/>
    <property type="match status" value="1"/>
</dbReference>
<evidence type="ECO:0000259" key="7">
    <source>
        <dbReference type="PROSITE" id="PS51545"/>
    </source>
</evidence>
<comment type="similarity">
    <text evidence="1">Belongs to the PI3/PI4-kinase family. Type III PI4K subfamily.</text>
</comment>
<gene>
    <name evidence="8" type="ORF">PPERSA_06668</name>
</gene>
<feature type="domain" description="PI3K/PI4K catalytic" evidence="6">
    <location>
        <begin position="892"/>
        <end position="1160"/>
    </location>
</feature>
<evidence type="ECO:0000256" key="3">
    <source>
        <dbReference type="ARBA" id="ARBA00022679"/>
    </source>
</evidence>
<dbReference type="PANTHER" id="PTHR10048">
    <property type="entry name" value="PHOSPHATIDYLINOSITOL KINASE"/>
    <property type="match status" value="1"/>
</dbReference>
<dbReference type="InterPro" id="IPR001263">
    <property type="entry name" value="PI3K_accessory_dom"/>
</dbReference>
<feature type="region of interest" description="Disordered" evidence="5">
    <location>
        <begin position="816"/>
        <end position="856"/>
    </location>
</feature>
<sequence length="1176" mass="139035">MIHLLMIKQIFQRRLNIVNHSLQRIRTLQLMIVRGHFIDNNFLKVLVQHIVKQEMMVSSKLDFGYRFLKYISITFRGERNTVIEDIYDYNSFLWLIDPQKFNESVEKSKIENYVVDRNLCELYQMKNDVSQKHINKIFSLIETSIHNEIEIEFQLNEIQFEQQTQQYSLNNYGEKQPNLKKNLLPEVVKEVTQSHIEANNLIAIKKSLKKSQIKKVASLNVFISHSSIPKNVVLSKLLDICRVYYQPRLLDYILSRFIPYIHSLHHNYFDSTLFYILGEILNYVVSQINNFGGFYLPKYVNDTNIFSIRQNYFYDLIPYEMKEFSMNYFEIFSQIKHSSHYQYWISLLTNHVGVYETATSSKVKNYNKLKSELSQFQSPKQKDMLQINKSYYNQMHQDGEFYKITEKSTWFKKIEAGIGYKNSNIFALSYYQDPKKGEKSIKHGLIRKILCKTYSEEIDKLKSIYFTEFQHIKNPFSSTSQISDKQMQKMLNELQNFSPTLSYYLVHTFSHNLKNPNKFYDQIGEKIADISAYKNFLNCPQFLDLYMNYYKDNELMLREILYWKAPDIQLLMKYINNDYQDQQFLQLYFTKAMKLLFAQQLIFYLPQIFLSLGTNAGPIIQHFLLDYALDADMFAHQLMWMARVESYQVQEDIEKNQQLEKIAILARAIRKKLWRNMTQDSKNYFKKLDTFFESLTEISTTIKPKDPKDHKNEVIQKNLKQIQDNLPTNCYLPTNNEWEVVSIIPESGRALQSAAKCPFMVTFNCKKYYRQKENQQIDVVKKNSCDNLDDTFNECHDKSFIKYLQNPIKINKFPDQKQIDNKRNKLNNSSIDKKNNVSSNNATNSSQGEEIFSNDLGKQEQKMKAASVRSQIKYDTYKSLLKHNVQAVIDLPQDKNKIINQKGKGKQEKNQKIPCIFKVNDDIRQDNLALQIIQLFQYVFQKNQLDLIVFPYKTIATRTGKQDNIGGIIEVVRDSQSRDEIGKKNDYNLYTYFQNKFGNENSIEFQRARENFIKSQAPYSIISYILQIKDRHNGNILIDEHGHLIHIDFGFIFTISPAKNLGFERANFKLTEEMIKIMGGSKNSEAFQFYVNQTIKAFLAARKYHQHMINVIELMTRSSLPCFRKGAMESLAKRFMLDKNDIEASIQMKKIIYNAYDNIFTRIYDSFQQLTNKIHK</sequence>
<dbReference type="FunFam" id="1.10.1070.11:FF:000012">
    <property type="entry name" value="Phosphatidylinositol 4-kinase alpha 1"/>
    <property type="match status" value="1"/>
</dbReference>
<dbReference type="Pfam" id="PF00454">
    <property type="entry name" value="PI3_PI4_kinase"/>
    <property type="match status" value="1"/>
</dbReference>
<evidence type="ECO:0000313" key="8">
    <source>
        <dbReference type="EMBL" id="KRX05034.1"/>
    </source>
</evidence>
<name>A0A0V0QSR7_PSEPJ</name>
<feature type="domain" description="PIK helical" evidence="7">
    <location>
        <begin position="477"/>
        <end position="665"/>
    </location>
</feature>
<feature type="compositionally biased region" description="Low complexity" evidence="5">
    <location>
        <begin position="836"/>
        <end position="846"/>
    </location>
</feature>
<dbReference type="OrthoDB" id="290439at2759"/>
<dbReference type="InterPro" id="IPR036940">
    <property type="entry name" value="PI3/4_kinase_cat_sf"/>
</dbReference>
<dbReference type="Gene3D" id="3.30.1010.10">
    <property type="entry name" value="Phosphatidylinositol 3-kinase Catalytic Subunit, Chain A, domain 4"/>
    <property type="match status" value="2"/>
</dbReference>
<evidence type="ECO:0000313" key="9">
    <source>
        <dbReference type="Proteomes" id="UP000054937"/>
    </source>
</evidence>
<dbReference type="InterPro" id="IPR015433">
    <property type="entry name" value="PI3/4_kinase"/>
</dbReference>
<dbReference type="GO" id="GO:0005886">
    <property type="term" value="C:plasma membrane"/>
    <property type="evidence" value="ECO:0007669"/>
    <property type="project" value="TreeGrafter"/>
</dbReference>
<dbReference type="InterPro" id="IPR016024">
    <property type="entry name" value="ARM-type_fold"/>
</dbReference>
<dbReference type="InterPro" id="IPR018936">
    <property type="entry name" value="PI3/4_kinase_CS"/>
</dbReference>
<evidence type="ECO:0000256" key="1">
    <source>
        <dbReference type="ARBA" id="ARBA00006209"/>
    </source>
</evidence>
<dbReference type="Proteomes" id="UP000054937">
    <property type="component" value="Unassembled WGS sequence"/>
</dbReference>
<dbReference type="GO" id="GO:0046854">
    <property type="term" value="P:phosphatidylinositol phosphate biosynthetic process"/>
    <property type="evidence" value="ECO:0007669"/>
    <property type="project" value="InterPro"/>
</dbReference>
<dbReference type="Gene3D" id="1.10.1070.11">
    <property type="entry name" value="Phosphatidylinositol 3-/4-kinase, catalytic domain"/>
    <property type="match status" value="1"/>
</dbReference>
<dbReference type="OMA" id="MINVIEL"/>
<dbReference type="InterPro" id="IPR000403">
    <property type="entry name" value="PI3/4_kinase_cat_dom"/>
</dbReference>
<dbReference type="InterPro" id="IPR042236">
    <property type="entry name" value="PI3K_accessory_sf"/>
</dbReference>
<dbReference type="Gene3D" id="1.25.40.70">
    <property type="entry name" value="Phosphatidylinositol 3-kinase, accessory domain (PIK)"/>
    <property type="match status" value="1"/>
</dbReference>